<evidence type="ECO:0000256" key="1">
    <source>
        <dbReference type="ARBA" id="ARBA00022723"/>
    </source>
</evidence>
<evidence type="ECO:0000313" key="9">
    <source>
        <dbReference type="EMBL" id="KAB5557139.1"/>
    </source>
</evidence>
<protein>
    <recommendedName>
        <fullName evidence="11">PHD-type domain-containing protein</fullName>
    </recommendedName>
</protein>
<keyword evidence="10" id="KW-1185">Reference proteome</keyword>
<dbReference type="GO" id="GO:0005634">
    <property type="term" value="C:nucleus"/>
    <property type="evidence" value="ECO:0007669"/>
    <property type="project" value="UniProtKB-ARBA"/>
</dbReference>
<feature type="domain" description="PHD-type" evidence="8">
    <location>
        <begin position="383"/>
        <end position="462"/>
    </location>
</feature>
<dbReference type="Proteomes" id="UP000326939">
    <property type="component" value="Chromosome 5"/>
</dbReference>
<dbReference type="InterPro" id="IPR011011">
    <property type="entry name" value="Znf_FYVE_PHD"/>
</dbReference>
<dbReference type="InterPro" id="IPR013083">
    <property type="entry name" value="Znf_RING/FYVE/PHD"/>
</dbReference>
<keyword evidence="1" id="KW-0479">Metal-binding</keyword>
<dbReference type="PROSITE" id="PS51805">
    <property type="entry name" value="EPHD"/>
    <property type="match status" value="2"/>
</dbReference>
<dbReference type="Pfam" id="PF13832">
    <property type="entry name" value="zf-HC5HC2H_2"/>
    <property type="match status" value="2"/>
</dbReference>
<dbReference type="InterPro" id="IPR034732">
    <property type="entry name" value="EPHD"/>
</dbReference>
<dbReference type="SUPFAM" id="SSF57903">
    <property type="entry name" value="FYVE/PHD zinc finger"/>
    <property type="match status" value="2"/>
</dbReference>
<dbReference type="PANTHER" id="PTHR13793:SF107">
    <property type="entry name" value="BROMODOMAIN-CONTAINING PROTEIN HOMOLOG"/>
    <property type="match status" value="1"/>
</dbReference>
<evidence type="ECO:0000256" key="3">
    <source>
        <dbReference type="ARBA" id="ARBA00022833"/>
    </source>
</evidence>
<evidence type="ECO:0000256" key="4">
    <source>
        <dbReference type="PROSITE-ProRule" id="PRU00146"/>
    </source>
</evidence>
<dbReference type="InterPro" id="IPR019786">
    <property type="entry name" value="Zinc_finger_PHD-type_CS"/>
</dbReference>
<comment type="caution">
    <text evidence="9">The sequence shown here is derived from an EMBL/GenBank/DDBJ whole genome shotgun (WGS) entry which is preliminary data.</text>
</comment>
<dbReference type="GO" id="GO:0008270">
    <property type="term" value="F:zinc ion binding"/>
    <property type="evidence" value="ECO:0007669"/>
    <property type="project" value="UniProtKB-KW"/>
</dbReference>
<gene>
    <name evidence="9" type="ORF">DKX38_008048</name>
</gene>
<dbReference type="InterPro" id="IPR001965">
    <property type="entry name" value="Znf_PHD"/>
</dbReference>
<dbReference type="SMART" id="SM00249">
    <property type="entry name" value="PHD"/>
    <property type="match status" value="3"/>
</dbReference>
<organism evidence="9 10">
    <name type="scientific">Salix brachista</name>
    <dbReference type="NCBI Taxonomy" id="2182728"/>
    <lineage>
        <taxon>Eukaryota</taxon>
        <taxon>Viridiplantae</taxon>
        <taxon>Streptophyta</taxon>
        <taxon>Embryophyta</taxon>
        <taxon>Tracheophyta</taxon>
        <taxon>Spermatophyta</taxon>
        <taxon>Magnoliopsida</taxon>
        <taxon>eudicotyledons</taxon>
        <taxon>Gunneridae</taxon>
        <taxon>Pentapetalae</taxon>
        <taxon>rosids</taxon>
        <taxon>fabids</taxon>
        <taxon>Malpighiales</taxon>
        <taxon>Salicaceae</taxon>
        <taxon>Saliceae</taxon>
        <taxon>Salix</taxon>
    </lineage>
</organism>
<keyword evidence="6" id="KW-1133">Transmembrane helix</keyword>
<feature type="region of interest" description="Disordered" evidence="5">
    <location>
        <begin position="1363"/>
        <end position="1406"/>
    </location>
</feature>
<feature type="domain" description="PHD-type" evidence="8">
    <location>
        <begin position="1133"/>
        <end position="1242"/>
    </location>
</feature>
<feature type="domain" description="PHD-type" evidence="7">
    <location>
        <begin position="324"/>
        <end position="375"/>
    </location>
</feature>
<feature type="region of interest" description="Disordered" evidence="5">
    <location>
        <begin position="1"/>
        <end position="55"/>
    </location>
</feature>
<evidence type="ECO:0000256" key="2">
    <source>
        <dbReference type="ARBA" id="ARBA00022771"/>
    </source>
</evidence>
<keyword evidence="3" id="KW-0862">Zinc</keyword>
<evidence type="ECO:0008006" key="11">
    <source>
        <dbReference type="Google" id="ProtNLM"/>
    </source>
</evidence>
<evidence type="ECO:0000259" key="8">
    <source>
        <dbReference type="PROSITE" id="PS51805"/>
    </source>
</evidence>
<dbReference type="EMBL" id="VDCV01000005">
    <property type="protein sequence ID" value="KAB5557139.1"/>
    <property type="molecule type" value="Genomic_DNA"/>
</dbReference>
<dbReference type="GO" id="GO:0006357">
    <property type="term" value="P:regulation of transcription by RNA polymerase II"/>
    <property type="evidence" value="ECO:0007669"/>
    <property type="project" value="TreeGrafter"/>
</dbReference>
<evidence type="ECO:0000259" key="7">
    <source>
        <dbReference type="PROSITE" id="PS50016"/>
    </source>
</evidence>
<reference evidence="10" key="1">
    <citation type="journal article" date="2019" name="Gigascience">
        <title>De novo genome assembly of the endangered Acer yangbiense, a plant species with extremely small populations endemic to Yunnan Province, China.</title>
        <authorList>
            <person name="Yang J."/>
            <person name="Wariss H.M."/>
            <person name="Tao L."/>
            <person name="Zhang R."/>
            <person name="Yun Q."/>
            <person name="Hollingsworth P."/>
            <person name="Dao Z."/>
            <person name="Luo G."/>
            <person name="Guo H."/>
            <person name="Ma Y."/>
            <person name="Sun W."/>
        </authorList>
    </citation>
    <scope>NUCLEOTIDE SEQUENCE [LARGE SCALE GENOMIC DNA]</scope>
    <source>
        <strain evidence="10">cv. br00</strain>
    </source>
</reference>
<dbReference type="PROSITE" id="PS50016">
    <property type="entry name" value="ZF_PHD_2"/>
    <property type="match status" value="2"/>
</dbReference>
<dbReference type="PANTHER" id="PTHR13793">
    <property type="entry name" value="PHD FINGER PROTEINS"/>
    <property type="match status" value="1"/>
</dbReference>
<feature type="region of interest" description="Disordered" evidence="5">
    <location>
        <begin position="104"/>
        <end position="133"/>
    </location>
</feature>
<feature type="domain" description="PHD-type" evidence="7">
    <location>
        <begin position="1066"/>
        <end position="1115"/>
    </location>
</feature>
<dbReference type="CDD" id="cd15571">
    <property type="entry name" value="ePHD"/>
    <property type="match status" value="1"/>
</dbReference>
<dbReference type="InterPro" id="IPR050701">
    <property type="entry name" value="Histone_Mod_Regulator"/>
</dbReference>
<name>A0A5N5MQ01_9ROSI</name>
<dbReference type="Pfam" id="PF13831">
    <property type="entry name" value="PHD_2"/>
    <property type="match status" value="2"/>
</dbReference>
<sequence>MTADRCHRRKKMMGRGPEGGCGTDERSCHPVSRVPAANSLINESEIPQPTVKKSKPLEVDFFSQARKVLSVHSPFDVAENASGSGVSSFPSASTLPRRLASLLRQSNGSTKRHKRSHSGSDKKPSTRLSDGSKRGNIWVETEDYFGELTLPDIDVLFELSSLFHSVGYSKCFYIPYIGNEKTERIEIIVTNVKTGENVNGKFEEIETNEQIDTKTNVENANGNFEMDCIGGNGNGLVLKDEFNQEDEQLMETGIVTQSDGAECLPQEKAKTCSVSDLSSSVEWLLGCRNRNILTSERPSKKRKLLGSDAGLENVLVGCPCEGNLSLCDFCCKGEMSNDSNRLIVCSSCKVTVHLKCYGVQGDLSESWLCSWCKQKGDGNDLAKQSCVLCPKQGGALKPVDVDSGKSVLDSVHLFCSLWMPEVYIEDLTKMEPIMNVSGIKETRRKLLCNVCKVKCGTCVRCSHGMFCCPIILCHYAFILFLWYTGMVSIATFACLAAEPVSNAAYKTKCGACSLFLILLLSYFSMVSNLLNLVPIAAAFLVSKAIFEMLYLRTCRTAFHPICAREARHRMEVWGKYATSSTSTLVTLCYDILPDMFSKILDCICQQVELRAFCSKHTKLPSDRDTHQLGEAFVSARHDCSVAYQNPSTVQMDKLTVHTETSDTNSGKPGDGELREIGLFDSRSNAAPLSESGDVDKLIDVGIFERGYCEGASTDSRDLLLILKTVLKIKLMCSCFLHGLGCEILSKNNYVVLWTFPGFSSEIPDVSQDSSVVHFSKSEGIIVRIILLHLVFPINALSMEKDALSWLIGLAWIAFMCSSDNVSGGSLSEKIEPVRAAVPEKSNSINTDGGVPLYSDVNLVIPNFIKPEEYSNFYVHPCVHEKLSQIQNGMLLQKGILGLEGSKDTETSHLEASSNPNVCYNQQKKISKGNDLIYNLISKVARHLPQEIDAARGKRWDEVLVNRYLCDVREAKKRGRKERKHKEAQAVLAAATAAAAASSRSSSLRKDAFDESACQEKYNTINVRTGISSLLMPRPKEMLSRVAIPRISSEKYSDFVQSVSDFSKDLPRSCDICRRFETKLNHILVCSGCKVAVHLDCYRCVKESNGPWHCELCEELLSSRCSGAPVNFWDRANGAECGLCGGITGAFRKSTDGRWVHAFCAEWVFEPTFRRGQVNPVEGMEMIAKEMNICCVCRHRHGVCIKCSASHCQTTFHPTCARSAGFCMNVKALNGKMQHKAYCEKHSLEQKAKTGTQKHGEEEIKSMRQVRGQLERLRLICERIVRREKIKRELVLCSHSILACKRDQVARSVLVSRPFFPTDVSSESATTSLKGNTDGYKSCGGAVQRSDDVTVDSTISVKHRIKVTSTMDTDQKTDDSSTSQNHFTPKPSERMPFAGKQIPQRPSSTSHNILEEGEWSSKSKHYETFEKELVMTSDEASMKNQKLPKGYFYIPVDCLPKEKQINQDACPGEPLEHDR</sequence>
<feature type="compositionally biased region" description="Basic residues" evidence="5">
    <location>
        <begin position="1"/>
        <end position="13"/>
    </location>
</feature>
<dbReference type="InterPro" id="IPR019787">
    <property type="entry name" value="Znf_PHD-finger"/>
</dbReference>
<keyword evidence="6" id="KW-0812">Transmembrane</keyword>
<evidence type="ECO:0000256" key="6">
    <source>
        <dbReference type="SAM" id="Phobius"/>
    </source>
</evidence>
<feature type="transmembrane region" description="Helical" evidence="6">
    <location>
        <begin position="475"/>
        <end position="497"/>
    </location>
</feature>
<keyword evidence="2 4" id="KW-0863">Zinc-finger</keyword>
<keyword evidence="6" id="KW-0472">Membrane</keyword>
<dbReference type="Gene3D" id="3.30.40.10">
    <property type="entry name" value="Zinc/RING finger domain, C3HC4 (zinc finger)"/>
    <property type="match status" value="4"/>
</dbReference>
<evidence type="ECO:0000256" key="5">
    <source>
        <dbReference type="SAM" id="MobiDB-lite"/>
    </source>
</evidence>
<dbReference type="PROSITE" id="PS01359">
    <property type="entry name" value="ZF_PHD_1"/>
    <property type="match status" value="1"/>
</dbReference>
<evidence type="ECO:0000313" key="10">
    <source>
        <dbReference type="Proteomes" id="UP000326939"/>
    </source>
</evidence>
<proteinExistence type="predicted"/>
<accession>A0A5N5MQ01</accession>